<evidence type="ECO:0000313" key="2">
    <source>
        <dbReference type="Proteomes" id="UP000263928"/>
    </source>
</evidence>
<dbReference type="EMBL" id="UNQJ01000006">
    <property type="protein sequence ID" value="SYZ33265.1"/>
    <property type="molecule type" value="Genomic_DNA"/>
</dbReference>
<name>A0A383S5K3_9ACTN</name>
<dbReference type="NCBIfam" id="NF041390">
    <property type="entry name" value="TadE_Rv3655c"/>
    <property type="match status" value="1"/>
</dbReference>
<dbReference type="AlphaFoldDB" id="A0A383S5K3"/>
<accession>A0A383S5K3</accession>
<dbReference type="Proteomes" id="UP000263928">
    <property type="component" value="Unassembled WGS sequence"/>
</dbReference>
<dbReference type="RefSeq" id="WP_259340972.1">
    <property type="nucleotide sequence ID" value="NZ_RCIV01000006.1"/>
</dbReference>
<evidence type="ECO:0000313" key="1">
    <source>
        <dbReference type="EMBL" id="SYZ33265.1"/>
    </source>
</evidence>
<evidence type="ECO:0008006" key="3">
    <source>
        <dbReference type="Google" id="ProtNLM"/>
    </source>
</evidence>
<gene>
    <name evidence="1" type="ORF">PROPAUS_1183</name>
</gene>
<reference evidence="2" key="1">
    <citation type="submission" date="2018-08" db="EMBL/GenBank/DDBJ databases">
        <authorList>
            <person name="Hornung B."/>
        </authorList>
    </citation>
    <scope>NUCLEOTIDE SEQUENCE [LARGE SCALE GENOMIC DNA]</scope>
</reference>
<keyword evidence="2" id="KW-1185">Reference proteome</keyword>
<protein>
    <recommendedName>
        <fullName evidence="3">Pilus assembly protein TadE</fullName>
    </recommendedName>
</protein>
<sequence length="167" mass="17285">MRIIHSATARAAGTASPMPRPSTGRSPRVRCTERPGRGMTGASPRPAAPAPAGRRERGMVTVELAVSILTAALIVAALCWVIGVVGTQIRCQDSAMAIARQLARGDEAGAQRARASVPSGSSVQVSYDGDVVQVVVDDELSWGRLGPVAVSGRATVTREPHAAGQRP</sequence>
<organism evidence="1 2">
    <name type="scientific">Propionibacterium australiense</name>
    <dbReference type="NCBI Taxonomy" id="119981"/>
    <lineage>
        <taxon>Bacteria</taxon>
        <taxon>Bacillati</taxon>
        <taxon>Actinomycetota</taxon>
        <taxon>Actinomycetes</taxon>
        <taxon>Propionibacteriales</taxon>
        <taxon>Propionibacteriaceae</taxon>
        <taxon>Propionibacterium</taxon>
    </lineage>
</organism>
<dbReference type="InterPro" id="IPR049790">
    <property type="entry name" value="Rv3655c/TadE"/>
</dbReference>
<proteinExistence type="predicted"/>